<keyword evidence="5" id="KW-1185">Reference proteome</keyword>
<evidence type="ECO:0000256" key="1">
    <source>
        <dbReference type="ARBA" id="ARBA00005323"/>
    </source>
</evidence>
<dbReference type="EMBL" id="BNCI01000002">
    <property type="protein sequence ID" value="GHF22942.1"/>
    <property type="molecule type" value="Genomic_DNA"/>
</dbReference>
<sequence length="375" mass="40324">MINLITPSLILDENKMRANIARMDTHLGTLGVNLRPHVKTNKSAEISSLMTEKHSGGITVSTLREARFFAASGFRDILYAVGITPGKLPEVAALRSQGTDLKIILDSAEAASLVATWATNTKSSFDILLEINTDDHRAGLEPGGDELLEAGKILLNCDYTDLLGVMTHAGASYDCHTVSAIRDIARQERDLSLLAADRLRAIGADIRCVSIGSTPTAMMAENLDGITEIRAGVYVFSDLFQVGLGIAKTEDIAISVLTTVIGKKKDQNRLITDAGALALSKDNGTARQTFDCGYGLVLDAESGVQIPNLFVKGVNQEHGLISSIDGSPLDFDAFPIGRQLRILPNHACMTAAAYDTYAVFNDGEFSHLWGRCNGW</sequence>
<dbReference type="PANTHER" id="PTHR28004:SF2">
    <property type="entry name" value="D-SERINE DEHYDRATASE"/>
    <property type="match status" value="1"/>
</dbReference>
<dbReference type="InterPro" id="IPR001608">
    <property type="entry name" value="Ala_racemase_N"/>
</dbReference>
<organism evidence="4 5">
    <name type="scientific">Kordiimonas sediminis</name>
    <dbReference type="NCBI Taxonomy" id="1735581"/>
    <lineage>
        <taxon>Bacteria</taxon>
        <taxon>Pseudomonadati</taxon>
        <taxon>Pseudomonadota</taxon>
        <taxon>Alphaproteobacteria</taxon>
        <taxon>Kordiimonadales</taxon>
        <taxon>Kordiimonadaceae</taxon>
        <taxon>Kordiimonas</taxon>
    </lineage>
</organism>
<protein>
    <submittedName>
        <fullName evidence="4">Alanine racemase</fullName>
    </submittedName>
</protein>
<dbReference type="PANTHER" id="PTHR28004">
    <property type="entry name" value="ZGC:162816-RELATED"/>
    <property type="match status" value="1"/>
</dbReference>
<dbReference type="InterPro" id="IPR026956">
    <property type="entry name" value="D-ser_dehydrat-like_dom"/>
</dbReference>
<evidence type="ECO:0000313" key="5">
    <source>
        <dbReference type="Proteomes" id="UP000630923"/>
    </source>
</evidence>
<dbReference type="Gene3D" id="3.20.20.10">
    <property type="entry name" value="Alanine racemase"/>
    <property type="match status" value="1"/>
</dbReference>
<dbReference type="SMART" id="SM01119">
    <property type="entry name" value="D-ser_dehydrat"/>
    <property type="match status" value="1"/>
</dbReference>
<reference evidence="4" key="1">
    <citation type="journal article" date="2014" name="Int. J. Syst. Evol. Microbiol.">
        <title>Complete genome sequence of Corynebacterium casei LMG S-19264T (=DSM 44701T), isolated from a smear-ripened cheese.</title>
        <authorList>
            <consortium name="US DOE Joint Genome Institute (JGI-PGF)"/>
            <person name="Walter F."/>
            <person name="Albersmeier A."/>
            <person name="Kalinowski J."/>
            <person name="Ruckert C."/>
        </authorList>
    </citation>
    <scope>NUCLEOTIDE SEQUENCE</scope>
    <source>
        <strain evidence="4">KCTC 42590</strain>
    </source>
</reference>
<evidence type="ECO:0000259" key="3">
    <source>
        <dbReference type="SMART" id="SM01119"/>
    </source>
</evidence>
<dbReference type="InterPro" id="IPR042208">
    <property type="entry name" value="D-ser_dehydrat-like_sf"/>
</dbReference>
<comment type="caution">
    <text evidence="4">The sequence shown here is derived from an EMBL/GenBank/DDBJ whole genome shotgun (WGS) entry which is preliminary data.</text>
</comment>
<dbReference type="InterPro" id="IPR051466">
    <property type="entry name" value="D-amino_acid_metab_enzyme"/>
</dbReference>
<dbReference type="SUPFAM" id="SSF51419">
    <property type="entry name" value="PLP-binding barrel"/>
    <property type="match status" value="1"/>
</dbReference>
<accession>A0A919ARR6</accession>
<name>A0A919ARR6_9PROT</name>
<dbReference type="AlphaFoldDB" id="A0A919ARR6"/>
<dbReference type="Pfam" id="PF14031">
    <property type="entry name" value="D-ser_dehydrat"/>
    <property type="match status" value="1"/>
</dbReference>
<reference evidence="4" key="2">
    <citation type="submission" date="2020-09" db="EMBL/GenBank/DDBJ databases">
        <authorList>
            <person name="Sun Q."/>
            <person name="Kim S."/>
        </authorList>
    </citation>
    <scope>NUCLEOTIDE SEQUENCE</scope>
    <source>
        <strain evidence="4">KCTC 42590</strain>
    </source>
</reference>
<feature type="domain" description="D-serine dehydratase-like" evidence="3">
    <location>
        <begin position="253"/>
        <end position="361"/>
    </location>
</feature>
<dbReference type="GO" id="GO:0036088">
    <property type="term" value="P:D-serine catabolic process"/>
    <property type="evidence" value="ECO:0007669"/>
    <property type="project" value="TreeGrafter"/>
</dbReference>
<keyword evidence="2" id="KW-0456">Lyase</keyword>
<dbReference type="GO" id="GO:0008721">
    <property type="term" value="F:D-serine ammonia-lyase activity"/>
    <property type="evidence" value="ECO:0007669"/>
    <property type="project" value="TreeGrafter"/>
</dbReference>
<comment type="similarity">
    <text evidence="1">Belongs to the DSD1 family.</text>
</comment>
<evidence type="ECO:0000256" key="2">
    <source>
        <dbReference type="ARBA" id="ARBA00023239"/>
    </source>
</evidence>
<dbReference type="Gene3D" id="2.40.37.20">
    <property type="entry name" value="D-serine dehydratase-like domain"/>
    <property type="match status" value="1"/>
</dbReference>
<gene>
    <name evidence="4" type="ORF">GCM10017044_16670</name>
</gene>
<proteinExistence type="inferred from homology"/>
<dbReference type="InterPro" id="IPR029066">
    <property type="entry name" value="PLP-binding_barrel"/>
</dbReference>
<evidence type="ECO:0000313" key="4">
    <source>
        <dbReference type="EMBL" id="GHF22942.1"/>
    </source>
</evidence>
<dbReference type="Pfam" id="PF01168">
    <property type="entry name" value="Ala_racemase_N"/>
    <property type="match status" value="1"/>
</dbReference>
<dbReference type="Proteomes" id="UP000630923">
    <property type="component" value="Unassembled WGS sequence"/>
</dbReference>